<proteinExistence type="predicted"/>
<organism evidence="7 8">
    <name type="scientific">Phyllosticta citrichinensis</name>
    <dbReference type="NCBI Taxonomy" id="1130410"/>
    <lineage>
        <taxon>Eukaryota</taxon>
        <taxon>Fungi</taxon>
        <taxon>Dikarya</taxon>
        <taxon>Ascomycota</taxon>
        <taxon>Pezizomycotina</taxon>
        <taxon>Dothideomycetes</taxon>
        <taxon>Dothideomycetes incertae sedis</taxon>
        <taxon>Botryosphaeriales</taxon>
        <taxon>Phyllostictaceae</taxon>
        <taxon>Phyllosticta</taxon>
    </lineage>
</organism>
<dbReference type="EMBL" id="JBBWUH010000003">
    <property type="protein sequence ID" value="KAK8174276.1"/>
    <property type="molecule type" value="Genomic_DNA"/>
</dbReference>
<evidence type="ECO:0000256" key="1">
    <source>
        <dbReference type="ARBA" id="ARBA00004141"/>
    </source>
</evidence>
<feature type="transmembrane region" description="Helical" evidence="6">
    <location>
        <begin position="41"/>
        <end position="60"/>
    </location>
</feature>
<feature type="compositionally biased region" description="Low complexity" evidence="5">
    <location>
        <begin position="13"/>
        <end position="33"/>
    </location>
</feature>
<evidence type="ECO:0000256" key="2">
    <source>
        <dbReference type="ARBA" id="ARBA00022692"/>
    </source>
</evidence>
<feature type="transmembrane region" description="Helical" evidence="6">
    <location>
        <begin position="167"/>
        <end position="187"/>
    </location>
</feature>
<dbReference type="Gene3D" id="1.20.1250.20">
    <property type="entry name" value="MFS general substrate transporter like domains"/>
    <property type="match status" value="1"/>
</dbReference>
<feature type="transmembrane region" description="Helical" evidence="6">
    <location>
        <begin position="445"/>
        <end position="467"/>
    </location>
</feature>
<evidence type="ECO:0000256" key="5">
    <source>
        <dbReference type="SAM" id="MobiDB-lite"/>
    </source>
</evidence>
<name>A0ABR1Y125_9PEZI</name>
<dbReference type="Proteomes" id="UP001456524">
    <property type="component" value="Unassembled WGS sequence"/>
</dbReference>
<dbReference type="InterPro" id="IPR011701">
    <property type="entry name" value="MFS"/>
</dbReference>
<dbReference type="InterPro" id="IPR036259">
    <property type="entry name" value="MFS_trans_sf"/>
</dbReference>
<dbReference type="PANTHER" id="PTHR23507">
    <property type="entry name" value="ZGC:174356"/>
    <property type="match status" value="1"/>
</dbReference>
<keyword evidence="3 6" id="KW-1133">Transmembrane helix</keyword>
<evidence type="ECO:0000313" key="7">
    <source>
        <dbReference type="EMBL" id="KAK8174276.1"/>
    </source>
</evidence>
<feature type="transmembrane region" description="Helical" evidence="6">
    <location>
        <begin position="378"/>
        <end position="400"/>
    </location>
</feature>
<evidence type="ECO:0000256" key="4">
    <source>
        <dbReference type="ARBA" id="ARBA00023136"/>
    </source>
</evidence>
<accession>A0ABR1Y125</accession>
<keyword evidence="2 6" id="KW-0812">Transmembrane</keyword>
<feature type="transmembrane region" description="Helical" evidence="6">
    <location>
        <begin position="421"/>
        <end position="439"/>
    </location>
</feature>
<feature type="compositionally biased region" description="Low complexity" evidence="5">
    <location>
        <begin position="300"/>
        <end position="311"/>
    </location>
</feature>
<evidence type="ECO:0000313" key="8">
    <source>
        <dbReference type="Proteomes" id="UP001456524"/>
    </source>
</evidence>
<dbReference type="Pfam" id="PF07690">
    <property type="entry name" value="MFS_1"/>
    <property type="match status" value="1"/>
</dbReference>
<sequence length="556" mass="60127">MAISPTADDDEVSPLLSRSASPSSTASSSSATRQGRRRRRWSGAAVCHLLVLVVVCLEFADVVASPALTRIYEAVYCRQYYAGRGGNVGDVDGQGGHDFGAVGGIPEEYCKVPQVQGEVALLKAWQVFFDAAGSTSKKKSCAADRSLGLPFAIPWGYFADSYGRKPMLLILVTTFFAKSVWIQIVYGSCSRADFDAGYCWRTLPIRLVWLGGIHSVFGGGAVAGAVLYTSVADVTDQDERVNVFFRMGAAQLFTNFFATPLSAWLMQFGPFTSTMVGSAIFFFSFMVVCFLPETMDYNEAPAPTTTEPTQPRNCGSTSETTLPRRVKSLFKGLQHSVAFLTSDTRILVLLPSYSIHLLLYNTTDLLLQYTSDRYHIPISRATLVISLQAGLIMITLLLVLPALAHHLTKRLHFAAQRKDLLLARCSAATLAVGFLGIGLAPSLPWLVAALPVQVAGWGVMFLIRSLVTSFVEQHHVARLYTVLTLVDAAGMMAGTPTMAGLFDWGLSVGSWASGLPFVACAGALVAVAVALLWIRLDDEIKVEDVMGERSVLLSGE</sequence>
<feature type="transmembrane region" description="Helical" evidence="6">
    <location>
        <begin position="479"/>
        <end position="502"/>
    </location>
</feature>
<feature type="region of interest" description="Disordered" evidence="5">
    <location>
        <begin position="300"/>
        <end position="320"/>
    </location>
</feature>
<comment type="caution">
    <text evidence="7">The sequence shown here is derived from an EMBL/GenBank/DDBJ whole genome shotgun (WGS) entry which is preliminary data.</text>
</comment>
<feature type="transmembrane region" description="Helical" evidence="6">
    <location>
        <begin position="337"/>
        <end position="358"/>
    </location>
</feature>
<evidence type="ECO:0000256" key="3">
    <source>
        <dbReference type="ARBA" id="ARBA00022989"/>
    </source>
</evidence>
<feature type="transmembrane region" description="Helical" evidence="6">
    <location>
        <begin position="514"/>
        <end position="534"/>
    </location>
</feature>
<feature type="transmembrane region" description="Helical" evidence="6">
    <location>
        <begin position="207"/>
        <end position="231"/>
    </location>
</feature>
<reference evidence="7 8" key="1">
    <citation type="journal article" date="2022" name="G3 (Bethesda)">
        <title>Enemy or ally: a genomic approach to elucidate the lifestyle of Phyllosticta citrichinaensis.</title>
        <authorList>
            <person name="Buijs V.A."/>
            <person name="Groenewald J.Z."/>
            <person name="Haridas S."/>
            <person name="LaButti K.M."/>
            <person name="Lipzen A."/>
            <person name="Martin F.M."/>
            <person name="Barry K."/>
            <person name="Grigoriev I.V."/>
            <person name="Crous P.W."/>
            <person name="Seidl M.F."/>
        </authorList>
    </citation>
    <scope>NUCLEOTIDE SEQUENCE [LARGE SCALE GENOMIC DNA]</scope>
    <source>
        <strain evidence="7 8">CBS 129764</strain>
    </source>
</reference>
<dbReference type="CDD" id="cd06174">
    <property type="entry name" value="MFS"/>
    <property type="match status" value="1"/>
</dbReference>
<evidence type="ECO:0000256" key="6">
    <source>
        <dbReference type="SAM" id="Phobius"/>
    </source>
</evidence>
<comment type="subcellular location">
    <subcellularLocation>
        <location evidence="1">Membrane</location>
        <topology evidence="1">Multi-pass membrane protein</topology>
    </subcellularLocation>
</comment>
<feature type="transmembrane region" description="Helical" evidence="6">
    <location>
        <begin position="271"/>
        <end position="291"/>
    </location>
</feature>
<gene>
    <name evidence="7" type="ORF">IWX90DRAFT_413639</name>
</gene>
<dbReference type="SUPFAM" id="SSF103473">
    <property type="entry name" value="MFS general substrate transporter"/>
    <property type="match status" value="1"/>
</dbReference>
<dbReference type="PANTHER" id="PTHR23507:SF1">
    <property type="entry name" value="FI18259P1-RELATED"/>
    <property type="match status" value="1"/>
</dbReference>
<protein>
    <submittedName>
        <fullName evidence="7">Major facilitator superfamily domain-containing protein</fullName>
    </submittedName>
</protein>
<keyword evidence="8" id="KW-1185">Reference proteome</keyword>
<feature type="region of interest" description="Disordered" evidence="5">
    <location>
        <begin position="1"/>
        <end position="35"/>
    </location>
</feature>
<keyword evidence="4 6" id="KW-0472">Membrane</keyword>